<dbReference type="OrthoDB" id="7054537at2"/>
<dbReference type="AlphaFoldDB" id="A0A1H1SNZ4"/>
<reference evidence="8" key="1">
    <citation type="submission" date="2016-10" db="EMBL/GenBank/DDBJ databases">
        <authorList>
            <person name="Varghese N."/>
            <person name="Submissions S."/>
        </authorList>
    </citation>
    <scope>NUCLEOTIDE SEQUENCE [LARGE SCALE GENOMIC DNA]</scope>
    <source>
        <strain evidence="8">KCTC 32247</strain>
    </source>
</reference>
<dbReference type="RefSeq" id="WP_090348754.1">
    <property type="nucleotide sequence ID" value="NZ_LT629751.1"/>
</dbReference>
<protein>
    <submittedName>
        <fullName evidence="7">Outer membrane protein TolC</fullName>
    </submittedName>
</protein>
<dbReference type="EMBL" id="LT629751">
    <property type="protein sequence ID" value="SDS49446.1"/>
    <property type="molecule type" value="Genomic_DNA"/>
</dbReference>
<dbReference type="GO" id="GO:1990281">
    <property type="term" value="C:efflux pump complex"/>
    <property type="evidence" value="ECO:0007669"/>
    <property type="project" value="TreeGrafter"/>
</dbReference>
<evidence type="ECO:0000313" key="7">
    <source>
        <dbReference type="EMBL" id="SDS49446.1"/>
    </source>
</evidence>
<dbReference type="GO" id="GO:0015288">
    <property type="term" value="F:porin activity"/>
    <property type="evidence" value="ECO:0007669"/>
    <property type="project" value="TreeGrafter"/>
</dbReference>
<evidence type="ECO:0000256" key="6">
    <source>
        <dbReference type="SAM" id="SignalP"/>
    </source>
</evidence>
<keyword evidence="8" id="KW-1185">Reference proteome</keyword>
<keyword evidence="2" id="KW-1134">Transmembrane beta strand</keyword>
<organism evidence="7 8">
    <name type="scientific">Pseudomonas oryzae</name>
    <dbReference type="NCBI Taxonomy" id="1392877"/>
    <lineage>
        <taxon>Bacteria</taxon>
        <taxon>Pseudomonadati</taxon>
        <taxon>Pseudomonadota</taxon>
        <taxon>Gammaproteobacteria</taxon>
        <taxon>Pseudomonadales</taxon>
        <taxon>Pseudomonadaceae</taxon>
        <taxon>Pseudomonas</taxon>
    </lineage>
</organism>
<evidence type="ECO:0000256" key="4">
    <source>
        <dbReference type="ARBA" id="ARBA00023136"/>
    </source>
</evidence>
<accession>A0A1H1SNZ4</accession>
<feature type="signal peptide" evidence="6">
    <location>
        <begin position="1"/>
        <end position="20"/>
    </location>
</feature>
<comment type="subcellular location">
    <subcellularLocation>
        <location evidence="1">Cell outer membrane</location>
    </subcellularLocation>
</comment>
<evidence type="ECO:0000256" key="5">
    <source>
        <dbReference type="ARBA" id="ARBA00023237"/>
    </source>
</evidence>
<evidence type="ECO:0000313" key="8">
    <source>
        <dbReference type="Proteomes" id="UP000243359"/>
    </source>
</evidence>
<keyword evidence="3" id="KW-0812">Transmembrane</keyword>
<keyword evidence="6" id="KW-0732">Signal</keyword>
<dbReference type="InterPro" id="IPR051906">
    <property type="entry name" value="TolC-like"/>
</dbReference>
<dbReference type="GO" id="GO:0015562">
    <property type="term" value="F:efflux transmembrane transporter activity"/>
    <property type="evidence" value="ECO:0007669"/>
    <property type="project" value="InterPro"/>
</dbReference>
<dbReference type="Gene3D" id="1.20.1600.10">
    <property type="entry name" value="Outer membrane efflux proteins (OEP)"/>
    <property type="match status" value="1"/>
</dbReference>
<name>A0A1H1SNZ4_9PSED</name>
<dbReference type="SUPFAM" id="SSF56954">
    <property type="entry name" value="Outer membrane efflux proteins (OEP)"/>
    <property type="match status" value="1"/>
</dbReference>
<dbReference type="STRING" id="1392877.SAMN05216221_1945"/>
<dbReference type="PANTHER" id="PTHR30026:SF20">
    <property type="entry name" value="OUTER MEMBRANE PROTEIN TOLC"/>
    <property type="match status" value="1"/>
</dbReference>
<evidence type="ECO:0000256" key="2">
    <source>
        <dbReference type="ARBA" id="ARBA00022452"/>
    </source>
</evidence>
<sequence length="689" mass="77053">MIRATLLLFVTLLPALSLRAEPLPLAELLAQAAGAPDLRQGDAELEALQAATAQRRAEAGWQLFGGASAGSYRELGEEGARDDYSGRRLALGVRHPLLGSLHRRLAQVQAALHGEEAQRLRLAVLRAEQRLQLRSAYADWWRVEEERALCRGIRPAAGEALSVLEARTASGWMLASEAALLRERWRRLERRCADADDNRALARDWLGELAGRPLPVDARPTADALASRPQPWPQWQQVLARHPRVAERQSRLAVAGQQRELPWYAALESTVSLGRGFERRSRLAEEGGDWAVSLDVSAPFDVLDYGRAQRQEQEARYRAAQASLEAERHALGRELLQAWREHREALENLQWQRERLDSRRLRQAERLQRSLLDGEDGVLSRQVADLDYGEALLERVAAWHALWLSEAALQLFVEDDPAAASLLGESRTHWQDQSGAASAPAGWSQGVYIWDSGALLDARRRRDELDALQRAGMQRLYIGLSAEQVASLPALRQALHGLLQDSRGRGMQPVLLLGDPHWLLPVGRGALQRLLEELAGLPFAALHLDLEVEQLGWPVPEQRLRDWLDTLALAARASDWPLELSSHSRWFVERSGEVCVPCALPQLGVSQVSLMIYTSNPARSAELATTIARRWPALRFRLAQSVEPQLPATESLAGRRAAELQDLAERWRAQLQPVALAGIDWQAWSHYPR</sequence>
<keyword evidence="4" id="KW-0472">Membrane</keyword>
<dbReference type="Proteomes" id="UP000243359">
    <property type="component" value="Chromosome I"/>
</dbReference>
<proteinExistence type="predicted"/>
<dbReference type="GO" id="GO:0009279">
    <property type="term" value="C:cell outer membrane"/>
    <property type="evidence" value="ECO:0007669"/>
    <property type="project" value="UniProtKB-SubCell"/>
</dbReference>
<gene>
    <name evidence="7" type="ORF">SAMN05216221_1945</name>
</gene>
<keyword evidence="5" id="KW-0998">Cell outer membrane</keyword>
<evidence type="ECO:0000256" key="3">
    <source>
        <dbReference type="ARBA" id="ARBA00022692"/>
    </source>
</evidence>
<evidence type="ECO:0000256" key="1">
    <source>
        <dbReference type="ARBA" id="ARBA00004442"/>
    </source>
</evidence>
<dbReference type="PANTHER" id="PTHR30026">
    <property type="entry name" value="OUTER MEMBRANE PROTEIN TOLC"/>
    <property type="match status" value="1"/>
</dbReference>
<feature type="chain" id="PRO_5009260208" evidence="6">
    <location>
        <begin position="21"/>
        <end position="689"/>
    </location>
</feature>